<protein>
    <submittedName>
        <fullName evidence="3">Uncharacterized protein</fullName>
    </submittedName>
</protein>
<evidence type="ECO:0000256" key="2">
    <source>
        <dbReference type="SAM" id="Phobius"/>
    </source>
</evidence>
<feature type="transmembrane region" description="Helical" evidence="2">
    <location>
        <begin position="15"/>
        <end position="40"/>
    </location>
</feature>
<sequence>MFVNIAEVAVSTGPAFIAGIGVGIAVLIVKSMFAPFLFGLKWMAYNLFFKESSPFDLMKMLFNMGSSDTWDSPMPPPSIDHYRPPPVHNHFDRRPPGRPPRPFGPPPLRHRPFHGPPGPPGPPPPYHHPPFDHHGFPPQMLSAPTAPGPSGLEHEQEFQSHPSAPPFDLNHQFTQPTPMIQTLSGSSPTMSQLEELYRNQLLEEGLGMKQPTYKSMLQPEPTNTIDMTGGGIESYDGAQETDHRDDQSYTPSTGLQAEVEHYDPFYSPLLSKIDLIFTYLGHTDEGCRERVVCSIYKFPVKYAPHSNLLSAQLSKHQTELKRPVTSSGKILRYFRYMKAAKDGQGGENCLDLYPKCNSDTDAVSSLPMIATFNQLSELMTAEASSPGVSLAAAG</sequence>
<organism evidence="3 4">
    <name type="scientific">Orchesella dallaii</name>
    <dbReference type="NCBI Taxonomy" id="48710"/>
    <lineage>
        <taxon>Eukaryota</taxon>
        <taxon>Metazoa</taxon>
        <taxon>Ecdysozoa</taxon>
        <taxon>Arthropoda</taxon>
        <taxon>Hexapoda</taxon>
        <taxon>Collembola</taxon>
        <taxon>Entomobryomorpha</taxon>
        <taxon>Entomobryoidea</taxon>
        <taxon>Orchesellidae</taxon>
        <taxon>Orchesellinae</taxon>
        <taxon>Orchesella</taxon>
    </lineage>
</organism>
<keyword evidence="2" id="KW-0812">Transmembrane</keyword>
<keyword evidence="4" id="KW-1185">Reference proteome</keyword>
<feature type="compositionally biased region" description="Pro residues" evidence="1">
    <location>
        <begin position="97"/>
        <end position="107"/>
    </location>
</feature>
<feature type="region of interest" description="Disordered" evidence="1">
    <location>
        <begin position="73"/>
        <end position="167"/>
    </location>
</feature>
<dbReference type="EMBL" id="CAXLJM020000051">
    <property type="protein sequence ID" value="CAL8115424.1"/>
    <property type="molecule type" value="Genomic_DNA"/>
</dbReference>
<reference evidence="3 4" key="1">
    <citation type="submission" date="2024-08" db="EMBL/GenBank/DDBJ databases">
        <authorList>
            <person name="Cucini C."/>
            <person name="Frati F."/>
        </authorList>
    </citation>
    <scope>NUCLEOTIDE SEQUENCE [LARGE SCALE GENOMIC DNA]</scope>
</reference>
<dbReference type="Proteomes" id="UP001642540">
    <property type="component" value="Unassembled WGS sequence"/>
</dbReference>
<name>A0ABP1R5W7_9HEXA</name>
<evidence type="ECO:0000313" key="4">
    <source>
        <dbReference type="Proteomes" id="UP001642540"/>
    </source>
</evidence>
<gene>
    <name evidence="3" type="ORF">ODALV1_LOCUS16848</name>
</gene>
<evidence type="ECO:0000256" key="1">
    <source>
        <dbReference type="SAM" id="MobiDB-lite"/>
    </source>
</evidence>
<keyword evidence="2" id="KW-0472">Membrane</keyword>
<comment type="caution">
    <text evidence="3">The sequence shown here is derived from an EMBL/GenBank/DDBJ whole genome shotgun (WGS) entry which is preliminary data.</text>
</comment>
<keyword evidence="2" id="KW-1133">Transmembrane helix</keyword>
<feature type="region of interest" description="Disordered" evidence="1">
    <location>
        <begin position="228"/>
        <end position="251"/>
    </location>
</feature>
<proteinExistence type="predicted"/>
<feature type="compositionally biased region" description="Pro residues" evidence="1">
    <location>
        <begin position="114"/>
        <end position="128"/>
    </location>
</feature>
<evidence type="ECO:0000313" key="3">
    <source>
        <dbReference type="EMBL" id="CAL8115424.1"/>
    </source>
</evidence>
<accession>A0ABP1R5W7</accession>